<keyword evidence="3" id="KW-1185">Reference proteome</keyword>
<reference evidence="2 3" key="2">
    <citation type="journal article" date="2018" name="Hortic Res">
        <title>Improved Brassica rapa reference genome by single-molecule sequencing and chromosome conformation capture technologies.</title>
        <authorList>
            <person name="Zhang L."/>
            <person name="Cai X."/>
            <person name="Wu J."/>
            <person name="Liu M."/>
            <person name="Grob S."/>
            <person name="Cheng F."/>
            <person name="Liang J."/>
            <person name="Cai C."/>
            <person name="Liu Z."/>
            <person name="Liu B."/>
            <person name="Wang F."/>
            <person name="Li S."/>
            <person name="Liu F."/>
            <person name="Li X."/>
            <person name="Cheng L."/>
            <person name="Yang W."/>
            <person name="Li M.H."/>
            <person name="Grossniklaus U."/>
            <person name="Zheng H."/>
            <person name="Wang X."/>
        </authorList>
    </citation>
    <scope>NUCLEOTIDE SEQUENCE [LARGE SCALE GENOMIC DNA]</scope>
    <source>
        <strain evidence="2 3">cv. Chiifu-401-42</strain>
    </source>
</reference>
<reference evidence="2 3" key="1">
    <citation type="journal article" date="2011" name="Nat. Genet.">
        <title>The genome of the mesopolyploid crop species Brassica rapa.</title>
        <authorList>
            <consortium name="Brassica rapa Genome Sequencing Project Consortium"/>
            <person name="Wang X."/>
            <person name="Wang H."/>
            <person name="Wang J."/>
            <person name="Sun R."/>
            <person name="Wu J."/>
            <person name="Liu S."/>
            <person name="Bai Y."/>
            <person name="Mun J.H."/>
            <person name="Bancroft I."/>
            <person name="Cheng F."/>
            <person name="Huang S."/>
            <person name="Li X."/>
            <person name="Hua W."/>
            <person name="Wang J."/>
            <person name="Wang X."/>
            <person name="Freeling M."/>
            <person name="Pires J.C."/>
            <person name="Paterson A.H."/>
            <person name="Chalhoub B."/>
            <person name="Wang B."/>
            <person name="Hayward A."/>
            <person name="Sharpe A.G."/>
            <person name="Park B.S."/>
            <person name="Weisshaar B."/>
            <person name="Liu B."/>
            <person name="Li B."/>
            <person name="Liu B."/>
            <person name="Tong C."/>
            <person name="Song C."/>
            <person name="Duran C."/>
            <person name="Peng C."/>
            <person name="Geng C."/>
            <person name="Koh C."/>
            <person name="Lin C."/>
            <person name="Edwards D."/>
            <person name="Mu D."/>
            <person name="Shen D."/>
            <person name="Soumpourou E."/>
            <person name="Li F."/>
            <person name="Fraser F."/>
            <person name="Conant G."/>
            <person name="Lassalle G."/>
            <person name="King G.J."/>
            <person name="Bonnema G."/>
            <person name="Tang H."/>
            <person name="Wang H."/>
            <person name="Belcram H."/>
            <person name="Zhou H."/>
            <person name="Hirakawa H."/>
            <person name="Abe H."/>
            <person name="Guo H."/>
            <person name="Wang H."/>
            <person name="Jin H."/>
            <person name="Parkin I.A."/>
            <person name="Batley J."/>
            <person name="Kim J.S."/>
            <person name="Just J."/>
            <person name="Li J."/>
            <person name="Xu J."/>
            <person name="Deng J."/>
            <person name="Kim J.A."/>
            <person name="Li J."/>
            <person name="Yu J."/>
            <person name="Meng J."/>
            <person name="Wang J."/>
            <person name="Min J."/>
            <person name="Poulain J."/>
            <person name="Wang J."/>
            <person name="Hatakeyama K."/>
            <person name="Wu K."/>
            <person name="Wang L."/>
            <person name="Fang L."/>
            <person name="Trick M."/>
            <person name="Links M.G."/>
            <person name="Zhao M."/>
            <person name="Jin M."/>
            <person name="Ramchiary N."/>
            <person name="Drou N."/>
            <person name="Berkman P.J."/>
            <person name="Cai Q."/>
            <person name="Huang Q."/>
            <person name="Li R."/>
            <person name="Tabata S."/>
            <person name="Cheng S."/>
            <person name="Zhang S."/>
            <person name="Zhang S."/>
            <person name="Huang S."/>
            <person name="Sato S."/>
            <person name="Sun S."/>
            <person name="Kwon S.J."/>
            <person name="Choi S.R."/>
            <person name="Lee T.H."/>
            <person name="Fan W."/>
            <person name="Zhao X."/>
            <person name="Tan X."/>
            <person name="Xu X."/>
            <person name="Wang Y."/>
            <person name="Qiu Y."/>
            <person name="Yin Y."/>
            <person name="Li Y."/>
            <person name="Du Y."/>
            <person name="Liao Y."/>
            <person name="Lim Y."/>
            <person name="Narusaka Y."/>
            <person name="Wang Y."/>
            <person name="Wang Z."/>
            <person name="Li Z."/>
            <person name="Wang Z."/>
            <person name="Xiong Z."/>
            <person name="Zhang Z."/>
        </authorList>
    </citation>
    <scope>NUCLEOTIDE SEQUENCE [LARGE SCALE GENOMIC DNA]</scope>
    <source>
        <strain evidence="2 3">cv. Chiifu-401-42</strain>
    </source>
</reference>
<accession>M4E4W4</accession>
<organism evidence="2 3">
    <name type="scientific">Brassica campestris</name>
    <name type="common">Field mustard</name>
    <dbReference type="NCBI Taxonomy" id="3711"/>
    <lineage>
        <taxon>Eukaryota</taxon>
        <taxon>Viridiplantae</taxon>
        <taxon>Streptophyta</taxon>
        <taxon>Embryophyta</taxon>
        <taxon>Tracheophyta</taxon>
        <taxon>Spermatophyta</taxon>
        <taxon>Magnoliopsida</taxon>
        <taxon>eudicotyledons</taxon>
        <taxon>Gunneridae</taxon>
        <taxon>Pentapetalae</taxon>
        <taxon>rosids</taxon>
        <taxon>malvids</taxon>
        <taxon>Brassicales</taxon>
        <taxon>Brassicaceae</taxon>
        <taxon>Brassiceae</taxon>
        <taxon>Brassica</taxon>
    </lineage>
</organism>
<evidence type="ECO:0000313" key="2">
    <source>
        <dbReference type="EnsemblPlants" id="Bra023818.1-P"/>
    </source>
</evidence>
<dbReference type="HOGENOM" id="CLU_2657937_0_0_1"/>
<evidence type="ECO:0000313" key="3">
    <source>
        <dbReference type="Proteomes" id="UP000011750"/>
    </source>
</evidence>
<feature type="region of interest" description="Disordered" evidence="1">
    <location>
        <begin position="1"/>
        <end position="28"/>
    </location>
</feature>
<evidence type="ECO:0000256" key="1">
    <source>
        <dbReference type="SAM" id="MobiDB-lite"/>
    </source>
</evidence>
<name>M4E4W4_BRACM</name>
<dbReference type="InParanoid" id="M4E4W4"/>
<sequence length="76" mass="8214">MLYSPSPLVSSPPPEKSRKIGPLPSRCSGYPPPPKLFGDCLFEVSPATTISGIRPDGDTTDWMTVVKQRDGTAPWV</sequence>
<dbReference type="Proteomes" id="UP000011750">
    <property type="component" value="Chromosome A01"/>
</dbReference>
<proteinExistence type="predicted"/>
<protein>
    <submittedName>
        <fullName evidence="2">Uncharacterized protein</fullName>
    </submittedName>
</protein>
<reference evidence="2" key="3">
    <citation type="submission" date="2023-03" db="UniProtKB">
        <authorList>
            <consortium name="EnsemblPlants"/>
        </authorList>
    </citation>
    <scope>IDENTIFICATION</scope>
    <source>
        <strain evidence="2">cv. Chiifu-401-42</strain>
    </source>
</reference>
<dbReference type="AlphaFoldDB" id="M4E4W4"/>
<dbReference type="EnsemblPlants" id="Bra023818.1">
    <property type="protein sequence ID" value="Bra023818.1-P"/>
    <property type="gene ID" value="Bra023818"/>
</dbReference>
<dbReference type="Gramene" id="Bra023818.1">
    <property type="protein sequence ID" value="Bra023818.1-P"/>
    <property type="gene ID" value="Bra023818"/>
</dbReference>